<gene>
    <name evidence="2" type="ORF">BJ322DRAFT_1177173</name>
</gene>
<reference evidence="2" key="2">
    <citation type="submission" date="2020-11" db="EMBL/GenBank/DDBJ databases">
        <authorList>
            <consortium name="DOE Joint Genome Institute"/>
            <person name="Kuo A."/>
            <person name="Miyauchi S."/>
            <person name="Kiss E."/>
            <person name="Drula E."/>
            <person name="Kohler A."/>
            <person name="Sanchez-Garcia M."/>
            <person name="Andreopoulos B."/>
            <person name="Barry K.W."/>
            <person name="Bonito G."/>
            <person name="Buee M."/>
            <person name="Carver A."/>
            <person name="Chen C."/>
            <person name="Cichocki N."/>
            <person name="Clum A."/>
            <person name="Culley D."/>
            <person name="Crous P.W."/>
            <person name="Fauchery L."/>
            <person name="Girlanda M."/>
            <person name="Hayes R."/>
            <person name="Keri Z."/>
            <person name="Labutti K."/>
            <person name="Lipzen A."/>
            <person name="Lombard V."/>
            <person name="Magnuson J."/>
            <person name="Maillard F."/>
            <person name="Morin E."/>
            <person name="Murat C."/>
            <person name="Nolan M."/>
            <person name="Ohm R."/>
            <person name="Pangilinan J."/>
            <person name="Pereira M."/>
            <person name="Perotto S."/>
            <person name="Peter M."/>
            <person name="Riley R."/>
            <person name="Sitrit Y."/>
            <person name="Stielow B."/>
            <person name="Szollosi G."/>
            <person name="Zifcakova L."/>
            <person name="Stursova M."/>
            <person name="Spatafora J.W."/>
            <person name="Tedersoo L."/>
            <person name="Vaario L.-M."/>
            <person name="Yamada A."/>
            <person name="Yan M."/>
            <person name="Wang P."/>
            <person name="Xu J."/>
            <person name="Bruns T."/>
            <person name="Baldrian P."/>
            <person name="Vilgalys R."/>
            <person name="Henrissat B."/>
            <person name="Grigoriev I.V."/>
            <person name="Hibbett D."/>
            <person name="Nagy L.G."/>
            <person name="Martin F.M."/>
        </authorList>
    </citation>
    <scope>NUCLEOTIDE SEQUENCE</scope>
    <source>
        <strain evidence="2">UH-Tt-Lm1</strain>
    </source>
</reference>
<organism evidence="2 3">
    <name type="scientific">Thelephora terrestris</name>
    <dbReference type="NCBI Taxonomy" id="56493"/>
    <lineage>
        <taxon>Eukaryota</taxon>
        <taxon>Fungi</taxon>
        <taxon>Dikarya</taxon>
        <taxon>Basidiomycota</taxon>
        <taxon>Agaricomycotina</taxon>
        <taxon>Agaricomycetes</taxon>
        <taxon>Thelephorales</taxon>
        <taxon>Thelephoraceae</taxon>
        <taxon>Thelephora</taxon>
    </lineage>
</organism>
<dbReference type="SMART" id="SM00220">
    <property type="entry name" value="S_TKc"/>
    <property type="match status" value="1"/>
</dbReference>
<dbReference type="AlphaFoldDB" id="A0A9P6HKM4"/>
<keyword evidence="3" id="KW-1185">Reference proteome</keyword>
<dbReference type="PANTHER" id="PTHR23257">
    <property type="entry name" value="SERINE-THREONINE PROTEIN KINASE"/>
    <property type="match status" value="1"/>
</dbReference>
<dbReference type="GO" id="GO:0004672">
    <property type="term" value="F:protein kinase activity"/>
    <property type="evidence" value="ECO:0007669"/>
    <property type="project" value="InterPro"/>
</dbReference>
<dbReference type="InterPro" id="IPR011009">
    <property type="entry name" value="Kinase-like_dom_sf"/>
</dbReference>
<dbReference type="Gene3D" id="1.10.510.10">
    <property type="entry name" value="Transferase(Phosphotransferase) domain 1"/>
    <property type="match status" value="2"/>
</dbReference>
<dbReference type="OrthoDB" id="4062651at2759"/>
<dbReference type="Proteomes" id="UP000736335">
    <property type="component" value="Unassembled WGS sequence"/>
</dbReference>
<dbReference type="SUPFAM" id="SSF56112">
    <property type="entry name" value="Protein kinase-like (PK-like)"/>
    <property type="match status" value="2"/>
</dbReference>
<dbReference type="Pfam" id="PF00069">
    <property type="entry name" value="Pkinase"/>
    <property type="match status" value="1"/>
</dbReference>
<feature type="non-terminal residue" evidence="2">
    <location>
        <position position="522"/>
    </location>
</feature>
<feature type="domain" description="Protein kinase" evidence="1">
    <location>
        <begin position="286"/>
        <end position="522"/>
    </location>
</feature>
<dbReference type="GO" id="GO:0007165">
    <property type="term" value="P:signal transduction"/>
    <property type="evidence" value="ECO:0007669"/>
    <property type="project" value="TreeGrafter"/>
</dbReference>
<dbReference type="InterPro" id="IPR000719">
    <property type="entry name" value="Prot_kinase_dom"/>
</dbReference>
<comment type="caution">
    <text evidence="2">The sequence shown here is derived from an EMBL/GenBank/DDBJ whole genome shotgun (WGS) entry which is preliminary data.</text>
</comment>
<dbReference type="GO" id="GO:0005737">
    <property type="term" value="C:cytoplasm"/>
    <property type="evidence" value="ECO:0007669"/>
    <property type="project" value="TreeGrafter"/>
</dbReference>
<sequence>HNSRSVAVKNIRITTRTFDQCLKEFCREAVAWRHLRHPNILPLLGVDLKPHRLSMVSEWMDQGNINQYVKRPRGVNRLQLLVDAATGLEYMHSLTIVHGDLKGANILINQSHRACLVDFGLSTIARGEHNTGANTSLISVVSKASLMSFTAGGTIRRMSPELLVPEQFGASDDRPTKKSDCYALGMVVYEVLSGNSPYRHIKCEELLMNAIMNGYRPKKPETAESLGFTNELWRSLQRCWLADASARPDVRTMLSHINHAAWLWVRHSPHPSLIIPPSPLSPPPHLEAAMAINLNNFWQKARVAQSETELIQTLAQILASRDGRKFILTLERTDAKLFAIIWSSLSHPNVLKLLGVLGGFGGDQFATASEWMVHSNTMEYIRKNPTNRLRLLYSAAQGVKYLHNANLAHGDLKGANILVTNDTPPTACLADFGFTTSVLDTLNPMLSSVTLQGGTLNFMAPELLAPSNYGLTNSVPTREADVYAFGLVMFQVLTGENPFRNYKPRELAYHVSLGSRPEKPLN</sequence>
<keyword evidence="2" id="KW-0418">Kinase</keyword>
<dbReference type="InterPro" id="IPR050167">
    <property type="entry name" value="Ser_Thr_protein_kinase"/>
</dbReference>
<evidence type="ECO:0000259" key="1">
    <source>
        <dbReference type="PROSITE" id="PS50011"/>
    </source>
</evidence>
<proteinExistence type="predicted"/>
<evidence type="ECO:0000313" key="3">
    <source>
        <dbReference type="Proteomes" id="UP000736335"/>
    </source>
</evidence>
<accession>A0A9P6HKM4</accession>
<feature type="domain" description="Protein kinase" evidence="1">
    <location>
        <begin position="1"/>
        <end position="273"/>
    </location>
</feature>
<name>A0A9P6HKM4_9AGAM</name>
<dbReference type="GO" id="GO:0005524">
    <property type="term" value="F:ATP binding"/>
    <property type="evidence" value="ECO:0007669"/>
    <property type="project" value="InterPro"/>
</dbReference>
<dbReference type="Pfam" id="PF07714">
    <property type="entry name" value="PK_Tyr_Ser-Thr"/>
    <property type="match status" value="1"/>
</dbReference>
<dbReference type="InterPro" id="IPR001245">
    <property type="entry name" value="Ser-Thr/Tyr_kinase_cat_dom"/>
</dbReference>
<dbReference type="InterPro" id="IPR008271">
    <property type="entry name" value="Ser/Thr_kinase_AS"/>
</dbReference>
<dbReference type="EMBL" id="WIUZ02000003">
    <property type="protein sequence ID" value="KAF9789248.1"/>
    <property type="molecule type" value="Genomic_DNA"/>
</dbReference>
<evidence type="ECO:0000313" key="2">
    <source>
        <dbReference type="EMBL" id="KAF9789248.1"/>
    </source>
</evidence>
<feature type="non-terminal residue" evidence="2">
    <location>
        <position position="1"/>
    </location>
</feature>
<dbReference type="PROSITE" id="PS00108">
    <property type="entry name" value="PROTEIN_KINASE_ST"/>
    <property type="match status" value="2"/>
</dbReference>
<dbReference type="PROSITE" id="PS50011">
    <property type="entry name" value="PROTEIN_KINASE_DOM"/>
    <property type="match status" value="2"/>
</dbReference>
<protein>
    <submittedName>
        <fullName evidence="2">Kinase-like domain-containing protein</fullName>
    </submittedName>
</protein>
<keyword evidence="2" id="KW-0808">Transferase</keyword>
<reference evidence="2" key="1">
    <citation type="journal article" date="2020" name="Nat. Commun.">
        <title>Large-scale genome sequencing of mycorrhizal fungi provides insights into the early evolution of symbiotic traits.</title>
        <authorList>
            <person name="Miyauchi S."/>
            <person name="Kiss E."/>
            <person name="Kuo A."/>
            <person name="Drula E."/>
            <person name="Kohler A."/>
            <person name="Sanchez-Garcia M."/>
            <person name="Morin E."/>
            <person name="Andreopoulos B."/>
            <person name="Barry K.W."/>
            <person name="Bonito G."/>
            <person name="Buee M."/>
            <person name="Carver A."/>
            <person name="Chen C."/>
            <person name="Cichocki N."/>
            <person name="Clum A."/>
            <person name="Culley D."/>
            <person name="Crous P.W."/>
            <person name="Fauchery L."/>
            <person name="Girlanda M."/>
            <person name="Hayes R.D."/>
            <person name="Keri Z."/>
            <person name="LaButti K."/>
            <person name="Lipzen A."/>
            <person name="Lombard V."/>
            <person name="Magnuson J."/>
            <person name="Maillard F."/>
            <person name="Murat C."/>
            <person name="Nolan M."/>
            <person name="Ohm R.A."/>
            <person name="Pangilinan J."/>
            <person name="Pereira M.F."/>
            <person name="Perotto S."/>
            <person name="Peter M."/>
            <person name="Pfister S."/>
            <person name="Riley R."/>
            <person name="Sitrit Y."/>
            <person name="Stielow J.B."/>
            <person name="Szollosi G."/>
            <person name="Zifcakova L."/>
            <person name="Stursova M."/>
            <person name="Spatafora J.W."/>
            <person name="Tedersoo L."/>
            <person name="Vaario L.M."/>
            <person name="Yamada A."/>
            <person name="Yan M."/>
            <person name="Wang P."/>
            <person name="Xu J."/>
            <person name="Bruns T."/>
            <person name="Baldrian P."/>
            <person name="Vilgalys R."/>
            <person name="Dunand C."/>
            <person name="Henrissat B."/>
            <person name="Grigoriev I.V."/>
            <person name="Hibbett D."/>
            <person name="Nagy L.G."/>
            <person name="Martin F.M."/>
        </authorList>
    </citation>
    <scope>NUCLEOTIDE SEQUENCE</scope>
    <source>
        <strain evidence="2">UH-Tt-Lm1</strain>
    </source>
</reference>